<gene>
    <name evidence="7" type="ORF">EFK50_09195</name>
</gene>
<reference evidence="7 8" key="1">
    <citation type="submission" date="2018-11" db="EMBL/GenBank/DDBJ databases">
        <authorList>
            <person name="Li F."/>
        </authorList>
    </citation>
    <scope>NUCLEOTIDE SEQUENCE [LARGE SCALE GENOMIC DNA]</scope>
    <source>
        <strain evidence="7 8">Gsoil 097</strain>
    </source>
</reference>
<evidence type="ECO:0000256" key="4">
    <source>
        <dbReference type="ARBA" id="ARBA00022989"/>
    </source>
</evidence>
<feature type="transmembrane region" description="Helical" evidence="6">
    <location>
        <begin position="117"/>
        <end position="137"/>
    </location>
</feature>
<evidence type="ECO:0000313" key="8">
    <source>
        <dbReference type="Proteomes" id="UP000267128"/>
    </source>
</evidence>
<dbReference type="PANTHER" id="PTHR30028:SF0">
    <property type="entry name" value="PROTEIN ALUMINUM SENSITIVE 3"/>
    <property type="match status" value="1"/>
</dbReference>
<evidence type="ECO:0000256" key="2">
    <source>
        <dbReference type="ARBA" id="ARBA00005268"/>
    </source>
</evidence>
<keyword evidence="5 6" id="KW-0472">Membrane</keyword>
<protein>
    <submittedName>
        <fullName evidence="7">ABC transporter permease</fullName>
    </submittedName>
</protein>
<feature type="transmembrane region" description="Helical" evidence="6">
    <location>
        <begin position="88"/>
        <end position="111"/>
    </location>
</feature>
<evidence type="ECO:0000256" key="1">
    <source>
        <dbReference type="ARBA" id="ARBA00004141"/>
    </source>
</evidence>
<evidence type="ECO:0000313" key="7">
    <source>
        <dbReference type="EMBL" id="RNL61994.1"/>
    </source>
</evidence>
<evidence type="ECO:0000256" key="6">
    <source>
        <dbReference type="SAM" id="Phobius"/>
    </source>
</evidence>
<evidence type="ECO:0000256" key="5">
    <source>
        <dbReference type="ARBA" id="ARBA00023136"/>
    </source>
</evidence>
<dbReference type="Pfam" id="PF03649">
    <property type="entry name" value="UPF0014"/>
    <property type="match status" value="1"/>
</dbReference>
<keyword evidence="8" id="KW-1185">Reference proteome</keyword>
<comment type="similarity">
    <text evidence="2">Belongs to the UPF0014 family.</text>
</comment>
<dbReference type="EMBL" id="RJSE01000007">
    <property type="protein sequence ID" value="RNL61994.1"/>
    <property type="molecule type" value="Genomic_DNA"/>
</dbReference>
<dbReference type="PANTHER" id="PTHR30028">
    <property type="entry name" value="UPF0014 INNER MEMBRANE PROTEIN YBBM-RELATED"/>
    <property type="match status" value="1"/>
</dbReference>
<dbReference type="InterPro" id="IPR005226">
    <property type="entry name" value="UPF0014_fam"/>
</dbReference>
<comment type="subcellular location">
    <subcellularLocation>
        <location evidence="1">Membrane</location>
        <topology evidence="1">Multi-pass membrane protein</topology>
    </subcellularLocation>
</comment>
<proteinExistence type="inferred from homology"/>
<dbReference type="Proteomes" id="UP000267128">
    <property type="component" value="Unassembled WGS sequence"/>
</dbReference>
<comment type="caution">
    <text evidence="7">The sequence shown here is derived from an EMBL/GenBank/DDBJ whole genome shotgun (WGS) entry which is preliminary data.</text>
</comment>
<feature type="transmembrane region" description="Helical" evidence="6">
    <location>
        <begin position="182"/>
        <end position="205"/>
    </location>
</feature>
<feature type="transmembrane region" description="Helical" evidence="6">
    <location>
        <begin position="211"/>
        <end position="232"/>
    </location>
</feature>
<keyword evidence="4 6" id="KW-1133">Transmembrane helix</keyword>
<dbReference type="RefSeq" id="WP_123227289.1">
    <property type="nucleotide sequence ID" value="NZ_RJSE01000007.1"/>
</dbReference>
<dbReference type="GO" id="GO:0005886">
    <property type="term" value="C:plasma membrane"/>
    <property type="evidence" value="ECO:0007669"/>
    <property type="project" value="TreeGrafter"/>
</dbReference>
<accession>A0A3N0CEV6</accession>
<dbReference type="AlphaFoldDB" id="A0A3N0CEV6"/>
<evidence type="ECO:0000256" key="3">
    <source>
        <dbReference type="ARBA" id="ARBA00022692"/>
    </source>
</evidence>
<feature type="transmembrane region" description="Helical" evidence="6">
    <location>
        <begin position="48"/>
        <end position="76"/>
    </location>
</feature>
<name>A0A3N0CEV6_9ACTN</name>
<organism evidence="7 8">
    <name type="scientific">Nocardioides marmoriginsengisoli</name>
    <dbReference type="NCBI Taxonomy" id="661483"/>
    <lineage>
        <taxon>Bacteria</taxon>
        <taxon>Bacillati</taxon>
        <taxon>Actinomycetota</taxon>
        <taxon>Actinomycetes</taxon>
        <taxon>Propionibacteriales</taxon>
        <taxon>Nocardioidaceae</taxon>
        <taxon>Nocardioides</taxon>
    </lineage>
</organism>
<dbReference type="OrthoDB" id="3212530at2"/>
<keyword evidence="3 6" id="KW-0812">Transmembrane</keyword>
<sequence length="252" mass="25715">MSIDPGWPVAVALAALLALALGAHRFAGYGLTGTAALAAARALVQLSVVALLIKVVVDSVALSALFSLAMFGMGVFTTSRRTGARRSWPWAAAAMACGVVPVLAIVLASRAVPFEGIAIIPVAGIVIGNAMTANTLVGRHAYAVLADEHAQYEASLALGMSPAQGILEIIHRRSPEALLPGLDQVSTTGLVTLPGAFIGVMLGGGSPVQAATAQVLVLFGIMAAQTITVLVAERLIAARRLLPAALRASLRD</sequence>